<protein>
    <submittedName>
        <fullName evidence="1">Uncharacterized protein</fullName>
    </submittedName>
</protein>
<keyword evidence="2" id="KW-1185">Reference proteome</keyword>
<name>A0A067L1N4_JATCU</name>
<reference evidence="1 2" key="1">
    <citation type="journal article" date="2014" name="PLoS ONE">
        <title>Global Analysis of Gene Expression Profiles in Physic Nut (Jatropha curcas L.) Seedlings Exposed to Salt Stress.</title>
        <authorList>
            <person name="Zhang L."/>
            <person name="Zhang C."/>
            <person name="Wu P."/>
            <person name="Chen Y."/>
            <person name="Li M."/>
            <person name="Jiang H."/>
            <person name="Wu G."/>
        </authorList>
    </citation>
    <scope>NUCLEOTIDE SEQUENCE [LARGE SCALE GENOMIC DNA]</scope>
    <source>
        <strain evidence="2">cv. GZQX0401</strain>
        <tissue evidence="1">Young leaves</tissue>
    </source>
</reference>
<dbReference type="AlphaFoldDB" id="A0A067L1N4"/>
<accession>A0A067L1N4</accession>
<gene>
    <name evidence="1" type="ORF">JCGZ_03140</name>
</gene>
<proteinExistence type="predicted"/>
<organism evidence="1 2">
    <name type="scientific">Jatropha curcas</name>
    <name type="common">Barbados nut</name>
    <dbReference type="NCBI Taxonomy" id="180498"/>
    <lineage>
        <taxon>Eukaryota</taxon>
        <taxon>Viridiplantae</taxon>
        <taxon>Streptophyta</taxon>
        <taxon>Embryophyta</taxon>
        <taxon>Tracheophyta</taxon>
        <taxon>Spermatophyta</taxon>
        <taxon>Magnoliopsida</taxon>
        <taxon>eudicotyledons</taxon>
        <taxon>Gunneridae</taxon>
        <taxon>Pentapetalae</taxon>
        <taxon>rosids</taxon>
        <taxon>fabids</taxon>
        <taxon>Malpighiales</taxon>
        <taxon>Euphorbiaceae</taxon>
        <taxon>Crotonoideae</taxon>
        <taxon>Jatropheae</taxon>
        <taxon>Jatropha</taxon>
    </lineage>
</organism>
<dbReference type="EMBL" id="KK914307">
    <property type="protein sequence ID" value="KDP42322.1"/>
    <property type="molecule type" value="Genomic_DNA"/>
</dbReference>
<dbReference type="Proteomes" id="UP000027138">
    <property type="component" value="Unassembled WGS sequence"/>
</dbReference>
<evidence type="ECO:0000313" key="2">
    <source>
        <dbReference type="Proteomes" id="UP000027138"/>
    </source>
</evidence>
<evidence type="ECO:0000313" key="1">
    <source>
        <dbReference type="EMBL" id="KDP42322.1"/>
    </source>
</evidence>
<sequence length="84" mass="8868">MSQISEIPASAYTPEMEVLGALPDIPMFDGEPEPANPWDATIAAPSIAGFGISSPSRHAGRSCVARLFFHEQLRDTAVLVGTVA</sequence>